<evidence type="ECO:0000313" key="11">
    <source>
        <dbReference type="Proteomes" id="UP000594637"/>
    </source>
</evidence>
<feature type="domain" description="ABC transmembrane type-1" evidence="9">
    <location>
        <begin position="89"/>
        <end position="299"/>
    </location>
</feature>
<feature type="transmembrane region" description="Helical" evidence="7">
    <location>
        <begin position="231"/>
        <end position="252"/>
    </location>
</feature>
<comment type="similarity">
    <text evidence="7">Belongs to the binding-protein-dependent transport system permease family.</text>
</comment>
<evidence type="ECO:0000256" key="2">
    <source>
        <dbReference type="ARBA" id="ARBA00022448"/>
    </source>
</evidence>
<evidence type="ECO:0000256" key="7">
    <source>
        <dbReference type="RuleBase" id="RU363032"/>
    </source>
</evidence>
<comment type="subcellular location">
    <subcellularLocation>
        <location evidence="1 7">Cell membrane</location>
        <topology evidence="1 7">Multi-pass membrane protein</topology>
    </subcellularLocation>
</comment>
<reference evidence="10 11" key="1">
    <citation type="submission" date="2020-11" db="EMBL/GenBank/DDBJ databases">
        <title>Actinomyces sp. ZJ750.</title>
        <authorList>
            <person name="Zhou J."/>
        </authorList>
    </citation>
    <scope>NUCLEOTIDE SEQUENCE [LARGE SCALE GENOMIC DNA]</scope>
    <source>
        <strain evidence="10 11">ZJ750</strain>
    </source>
</reference>
<dbReference type="PANTHER" id="PTHR43005:SF1">
    <property type="entry name" value="SPERMIDINE_PUTRESCINE TRANSPORT SYSTEM PERMEASE PROTEIN"/>
    <property type="match status" value="1"/>
</dbReference>
<evidence type="ECO:0000256" key="5">
    <source>
        <dbReference type="ARBA" id="ARBA00022989"/>
    </source>
</evidence>
<dbReference type="CDD" id="cd06261">
    <property type="entry name" value="TM_PBP2"/>
    <property type="match status" value="1"/>
</dbReference>
<feature type="transmembrane region" description="Helical" evidence="7">
    <location>
        <begin position="84"/>
        <end position="112"/>
    </location>
</feature>
<dbReference type="KEGG" id="arep:ID810_00460"/>
<dbReference type="Proteomes" id="UP000594637">
    <property type="component" value="Chromosome"/>
</dbReference>
<dbReference type="InterPro" id="IPR035906">
    <property type="entry name" value="MetI-like_sf"/>
</dbReference>
<feature type="region of interest" description="Disordered" evidence="8">
    <location>
        <begin position="1"/>
        <end position="21"/>
    </location>
</feature>
<evidence type="ECO:0000256" key="3">
    <source>
        <dbReference type="ARBA" id="ARBA00022475"/>
    </source>
</evidence>
<evidence type="ECO:0000313" key="10">
    <source>
        <dbReference type="EMBL" id="QPL05512.1"/>
    </source>
</evidence>
<keyword evidence="3" id="KW-1003">Cell membrane</keyword>
<evidence type="ECO:0000256" key="1">
    <source>
        <dbReference type="ARBA" id="ARBA00004651"/>
    </source>
</evidence>
<feature type="transmembrane region" description="Helical" evidence="7">
    <location>
        <begin position="160"/>
        <end position="183"/>
    </location>
</feature>
<dbReference type="EMBL" id="CP063989">
    <property type="protein sequence ID" value="QPL05512.1"/>
    <property type="molecule type" value="Genomic_DNA"/>
</dbReference>
<keyword evidence="4 7" id="KW-0812">Transmembrane</keyword>
<dbReference type="SUPFAM" id="SSF161098">
    <property type="entry name" value="MetI-like"/>
    <property type="match status" value="1"/>
</dbReference>
<gene>
    <name evidence="10" type="ORF">ID810_00460</name>
</gene>
<evidence type="ECO:0000256" key="4">
    <source>
        <dbReference type="ARBA" id="ARBA00022692"/>
    </source>
</evidence>
<feature type="transmembrane region" description="Helical" evidence="7">
    <location>
        <begin position="278"/>
        <end position="299"/>
    </location>
</feature>
<dbReference type="InterPro" id="IPR000515">
    <property type="entry name" value="MetI-like"/>
</dbReference>
<feature type="transmembrane region" description="Helical" evidence="7">
    <location>
        <begin position="29"/>
        <end position="51"/>
    </location>
</feature>
<dbReference type="AlphaFoldDB" id="A0A7T0LKN3"/>
<dbReference type="Pfam" id="PF00528">
    <property type="entry name" value="BPD_transp_1"/>
    <property type="match status" value="1"/>
</dbReference>
<dbReference type="GO" id="GO:0005886">
    <property type="term" value="C:plasma membrane"/>
    <property type="evidence" value="ECO:0007669"/>
    <property type="project" value="UniProtKB-SubCell"/>
</dbReference>
<dbReference type="PANTHER" id="PTHR43005">
    <property type="entry name" value="BLR7065 PROTEIN"/>
    <property type="match status" value="1"/>
</dbReference>
<protein>
    <submittedName>
        <fullName evidence="10">Sugar ABC transporter permease</fullName>
    </submittedName>
</protein>
<dbReference type="Gene3D" id="1.10.3720.10">
    <property type="entry name" value="MetI-like"/>
    <property type="match status" value="1"/>
</dbReference>
<dbReference type="GO" id="GO:0055085">
    <property type="term" value="P:transmembrane transport"/>
    <property type="evidence" value="ECO:0007669"/>
    <property type="project" value="InterPro"/>
</dbReference>
<evidence type="ECO:0000259" key="9">
    <source>
        <dbReference type="PROSITE" id="PS50928"/>
    </source>
</evidence>
<keyword evidence="11" id="KW-1185">Reference proteome</keyword>
<dbReference type="PROSITE" id="PS50928">
    <property type="entry name" value="ABC_TM1"/>
    <property type="match status" value="1"/>
</dbReference>
<feature type="transmembrane region" description="Helical" evidence="7">
    <location>
        <begin position="124"/>
        <end position="148"/>
    </location>
</feature>
<evidence type="ECO:0000256" key="8">
    <source>
        <dbReference type="SAM" id="MobiDB-lite"/>
    </source>
</evidence>
<dbReference type="RefSeq" id="WP_166857592.1">
    <property type="nucleotide sequence ID" value="NZ_CP063989.1"/>
</dbReference>
<keyword evidence="2 7" id="KW-0813">Transport</keyword>
<keyword evidence="5 7" id="KW-1133">Transmembrane helix</keyword>
<accession>A0A7T0LKN3</accession>
<evidence type="ECO:0000256" key="6">
    <source>
        <dbReference type="ARBA" id="ARBA00023136"/>
    </source>
</evidence>
<proteinExistence type="inferred from homology"/>
<keyword evidence="6 7" id="KW-0472">Membrane</keyword>
<organism evidence="10 11">
    <name type="scientific">Actinomyces respiraculi</name>
    <dbReference type="NCBI Taxonomy" id="2744574"/>
    <lineage>
        <taxon>Bacteria</taxon>
        <taxon>Bacillati</taxon>
        <taxon>Actinomycetota</taxon>
        <taxon>Actinomycetes</taxon>
        <taxon>Actinomycetales</taxon>
        <taxon>Actinomycetaceae</taxon>
        <taxon>Actinomyces</taxon>
    </lineage>
</organism>
<sequence>MHQSPACGVPTAGGASRRRHTGRALRRELPLLPAVLMLLAFMAGPIAYAFYGAFTNRTMSGYKAVNPDFIGVDNYVSLFSDPDFYTSVLLTLAFLLGSAIIGQNVLGMLVAVLMRHTPRSVSSAVGACIVGAWVMPEIVAAFACYAFFHTEGTLNTVLDAIGLDGPAWLVTFPMLSVILANIWRGTAFSMMNYNAALAEIPPEIKESAQIDGAGALQSFFRISLPIIRRTIATNLMLTTLQTLGVFTLIFVMTGGGPGTRSSILPVLAYQEAFKFSQIGYGSAIATVTLVIGAVFSLVYTRVLRPEVE</sequence>
<name>A0A7T0LKN3_9ACTO</name>